<protein>
    <recommendedName>
        <fullName evidence="7">Deoxyribose-phosphate aldolase</fullName>
        <shortName evidence="7">DERA</shortName>
        <ecNumber evidence="7">4.1.2.4</ecNumber>
    </recommendedName>
    <alternativeName>
        <fullName evidence="7">2-deoxy-D-ribose 5-phosphate aldolase</fullName>
    </alternativeName>
    <alternativeName>
        <fullName evidence="7">Phosphodeoxyriboaldolase</fullName>
        <shortName evidence="7">Deoxyriboaldolase</shortName>
    </alternativeName>
</protein>
<dbReference type="Pfam" id="PF01791">
    <property type="entry name" value="DeoC"/>
    <property type="match status" value="1"/>
</dbReference>
<accession>A0A3P3XNV8</accession>
<feature type="active site" description="Proton donor/acceptor" evidence="7">
    <location>
        <position position="185"/>
    </location>
</feature>
<evidence type="ECO:0000313" key="8">
    <source>
        <dbReference type="EMBL" id="SLM17961.1"/>
    </source>
</evidence>
<comment type="catalytic activity">
    <reaction evidence="5 7">
        <text>2-deoxy-D-ribose 5-phosphate = D-glyceraldehyde 3-phosphate + acetaldehyde</text>
        <dbReference type="Rhea" id="RHEA:12821"/>
        <dbReference type="ChEBI" id="CHEBI:15343"/>
        <dbReference type="ChEBI" id="CHEBI:59776"/>
        <dbReference type="ChEBI" id="CHEBI:62877"/>
        <dbReference type="EC" id="4.1.2.4"/>
    </reaction>
</comment>
<dbReference type="InterPro" id="IPR002915">
    <property type="entry name" value="DeoC/FbaB/LacD_aldolase"/>
</dbReference>
<evidence type="ECO:0000256" key="6">
    <source>
        <dbReference type="ARBA" id="ARBA00056337"/>
    </source>
</evidence>
<dbReference type="CDD" id="cd00959">
    <property type="entry name" value="DeoC"/>
    <property type="match status" value="1"/>
</dbReference>
<dbReference type="EMBL" id="FWDO01000004">
    <property type="protein sequence ID" value="SLM17961.1"/>
    <property type="molecule type" value="Genomic_DNA"/>
</dbReference>
<keyword evidence="2 7" id="KW-0963">Cytoplasm</keyword>
<dbReference type="HAMAP" id="MF_00114">
    <property type="entry name" value="DeoC_type1"/>
    <property type="match status" value="1"/>
</dbReference>
<dbReference type="InterPro" id="IPR013785">
    <property type="entry name" value="Aldolase_TIM"/>
</dbReference>
<dbReference type="SMART" id="SM01133">
    <property type="entry name" value="DeoC"/>
    <property type="match status" value="1"/>
</dbReference>
<dbReference type="AlphaFoldDB" id="A0A3P3XNV8"/>
<proteinExistence type="inferred from homology"/>
<sequence length="224" mass="24069">MITIEELARSIEYTLLKPTVTKEMIELLCEEAKQYQFASVAVNPFWVSLCSKKLEGSEVAVCTGIGFPLGANTTEIKVVEAKRAVMQGAKEVDVVINIGKAKEGDWSVVREDIAAVVAAVKPAAVVKIILEACYLTDDEKIMASKAALESGADYVKTSTGFGSGGATIDDIRLMKSVVGNRMKIKAAGGIRRLDDAMAFLEAGADRIGTSNGVSIVNEFKRRFK</sequence>
<reference evidence="8" key="1">
    <citation type="submission" date="2017-02" db="EMBL/GenBank/DDBJ databases">
        <authorList>
            <person name="Regsiter A."/>
            <person name="William W."/>
        </authorList>
    </citation>
    <scope>NUCLEOTIDE SEQUENCE</scope>
    <source>
        <strain evidence="8">BdmA 4</strain>
    </source>
</reference>
<dbReference type="GO" id="GO:0009264">
    <property type="term" value="P:deoxyribonucleotide catabolic process"/>
    <property type="evidence" value="ECO:0007669"/>
    <property type="project" value="UniProtKB-UniRule"/>
</dbReference>
<evidence type="ECO:0000256" key="2">
    <source>
        <dbReference type="ARBA" id="ARBA00022490"/>
    </source>
</evidence>
<dbReference type="GO" id="GO:0016052">
    <property type="term" value="P:carbohydrate catabolic process"/>
    <property type="evidence" value="ECO:0007669"/>
    <property type="project" value="TreeGrafter"/>
</dbReference>
<feature type="active site" description="Schiff-base intermediate with acetaldehyde" evidence="7">
    <location>
        <position position="156"/>
    </location>
</feature>
<organism evidence="8">
    <name type="scientific">uncultured spirochete</name>
    <dbReference type="NCBI Taxonomy" id="156406"/>
    <lineage>
        <taxon>Bacteria</taxon>
        <taxon>Pseudomonadati</taxon>
        <taxon>Spirochaetota</taxon>
        <taxon>Spirochaetia</taxon>
        <taxon>Spirochaetales</taxon>
        <taxon>environmental samples</taxon>
    </lineage>
</organism>
<dbReference type="PIRSF" id="PIRSF001357">
    <property type="entry name" value="DeoC"/>
    <property type="match status" value="1"/>
</dbReference>
<keyword evidence="4 7" id="KW-0704">Schiff base</keyword>
<dbReference type="PANTHER" id="PTHR10889">
    <property type="entry name" value="DEOXYRIBOSE-PHOSPHATE ALDOLASE"/>
    <property type="match status" value="1"/>
</dbReference>
<evidence type="ECO:0000256" key="5">
    <source>
        <dbReference type="ARBA" id="ARBA00048791"/>
    </source>
</evidence>
<gene>
    <name evidence="7 8" type="primary">deoC</name>
    <name evidence="8" type="ORF">SPIRO4BDMA_40533</name>
</gene>
<dbReference type="InterPro" id="IPR028581">
    <property type="entry name" value="DeoC_typeI"/>
</dbReference>
<name>A0A3P3XNV8_9SPIR</name>
<dbReference type="NCBIfam" id="TIGR00126">
    <property type="entry name" value="deoC"/>
    <property type="match status" value="1"/>
</dbReference>
<dbReference type="Gene3D" id="3.20.20.70">
    <property type="entry name" value="Aldolase class I"/>
    <property type="match status" value="1"/>
</dbReference>
<dbReference type="InterPro" id="IPR011343">
    <property type="entry name" value="DeoC"/>
</dbReference>
<keyword evidence="3 7" id="KW-0456">Lyase</keyword>
<feature type="active site" description="Proton donor/acceptor" evidence="7">
    <location>
        <position position="93"/>
    </location>
</feature>
<dbReference type="UniPathway" id="UPA00002">
    <property type="reaction ID" value="UER00468"/>
</dbReference>
<dbReference type="SUPFAM" id="SSF51569">
    <property type="entry name" value="Aldolase"/>
    <property type="match status" value="1"/>
</dbReference>
<dbReference type="GO" id="GO:0006018">
    <property type="term" value="P:2-deoxyribose 1-phosphate catabolic process"/>
    <property type="evidence" value="ECO:0007669"/>
    <property type="project" value="UniProtKB-UniRule"/>
</dbReference>
<dbReference type="FunFam" id="3.20.20.70:FF:000044">
    <property type="entry name" value="Deoxyribose-phosphate aldolase"/>
    <property type="match status" value="1"/>
</dbReference>
<comment type="subcellular location">
    <subcellularLocation>
        <location evidence="7">Cytoplasm</location>
    </subcellularLocation>
</comment>
<comment type="similarity">
    <text evidence="1 7">Belongs to the DeoC/FbaB aldolase family. DeoC type 1 subfamily.</text>
</comment>
<evidence type="ECO:0000256" key="4">
    <source>
        <dbReference type="ARBA" id="ARBA00023270"/>
    </source>
</evidence>
<dbReference type="EC" id="4.1.2.4" evidence="7"/>
<comment type="pathway">
    <text evidence="7">Carbohydrate degradation; 2-deoxy-D-ribose 1-phosphate degradation; D-glyceraldehyde 3-phosphate and acetaldehyde from 2-deoxy-alpha-D-ribose 1-phosphate: step 2/2.</text>
</comment>
<dbReference type="GO" id="GO:0004139">
    <property type="term" value="F:deoxyribose-phosphate aldolase activity"/>
    <property type="evidence" value="ECO:0007669"/>
    <property type="project" value="UniProtKB-UniRule"/>
</dbReference>
<evidence type="ECO:0000256" key="1">
    <source>
        <dbReference type="ARBA" id="ARBA00010936"/>
    </source>
</evidence>
<dbReference type="PANTHER" id="PTHR10889:SF1">
    <property type="entry name" value="DEOXYRIBOSE-PHOSPHATE ALDOLASE"/>
    <property type="match status" value="1"/>
</dbReference>
<evidence type="ECO:0000256" key="3">
    <source>
        <dbReference type="ARBA" id="ARBA00023239"/>
    </source>
</evidence>
<dbReference type="GO" id="GO:0005737">
    <property type="term" value="C:cytoplasm"/>
    <property type="evidence" value="ECO:0007669"/>
    <property type="project" value="UniProtKB-SubCell"/>
</dbReference>
<evidence type="ECO:0000256" key="7">
    <source>
        <dbReference type="HAMAP-Rule" id="MF_00114"/>
    </source>
</evidence>
<comment type="function">
    <text evidence="6 7">Catalyzes a reversible aldol reaction between acetaldehyde and D-glyceraldehyde 3-phosphate to generate 2-deoxy-D-ribose 5-phosphate.</text>
</comment>